<accession>A0A919XZW3</accession>
<evidence type="ECO:0000256" key="3">
    <source>
        <dbReference type="ARBA" id="ARBA00022833"/>
    </source>
</evidence>
<dbReference type="EMBL" id="BORR01000025">
    <property type="protein sequence ID" value="GIO39648.1"/>
    <property type="molecule type" value="Genomic_DNA"/>
</dbReference>
<feature type="binding site" evidence="4">
    <location>
        <position position="67"/>
    </location>
    <ligand>
        <name>Zn(2+)</name>
        <dbReference type="ChEBI" id="CHEBI:29105"/>
    </ligand>
</feature>
<evidence type="ECO:0000259" key="5">
    <source>
        <dbReference type="SMART" id="SM00731"/>
    </source>
</evidence>
<reference evidence="6 7" key="1">
    <citation type="submission" date="2021-03" db="EMBL/GenBank/DDBJ databases">
        <title>Antimicrobial resistance genes in bacteria isolated from Japanese honey, and their potential for conferring macrolide and lincosamide resistance in the American foulbrood pathogen Paenibacillus larvae.</title>
        <authorList>
            <person name="Okamoto M."/>
            <person name="Kumagai M."/>
            <person name="Kanamori H."/>
            <person name="Takamatsu D."/>
        </authorList>
    </citation>
    <scope>NUCLEOTIDE SEQUENCE [LARGE SCALE GENOMIC DNA]</scope>
    <source>
        <strain evidence="6 7">J41TS12</strain>
    </source>
</reference>
<dbReference type="InterPro" id="IPR023524">
    <property type="entry name" value="Uncharacterised_SprT-like"/>
</dbReference>
<dbReference type="HAMAP" id="MF_00745">
    <property type="entry name" value="SprT_like"/>
    <property type="match status" value="1"/>
</dbReference>
<dbReference type="GO" id="GO:0005737">
    <property type="term" value="C:cytoplasm"/>
    <property type="evidence" value="ECO:0007669"/>
    <property type="project" value="UniProtKB-SubCell"/>
</dbReference>
<dbReference type="RefSeq" id="WP_212943101.1">
    <property type="nucleotide sequence ID" value="NZ_BORR01000025.1"/>
</dbReference>
<protein>
    <recommendedName>
        <fullName evidence="4">Protein SprT-like</fullName>
    </recommendedName>
</protein>
<keyword evidence="7" id="KW-1185">Reference proteome</keyword>
<dbReference type="Pfam" id="PF10263">
    <property type="entry name" value="SprT-like"/>
    <property type="match status" value="1"/>
</dbReference>
<feature type="active site" evidence="4">
    <location>
        <position position="68"/>
    </location>
</feature>
<comment type="similarity">
    <text evidence="4">Belongs to the SprT family.</text>
</comment>
<keyword evidence="3 4" id="KW-0862">Zinc</keyword>
<sequence>MNDAELQTWVEQISLNSFGMAFRHRARFNSRLRTTGGRYFMRTHDIEINPAQLDNFGREEVERIIKHELCHYHLHLAKRGYRHRDPEFKALLAKVGGSRYCQSLPESSSRRTLPYRYHLICEACGMTYPRKRKVDTHKYRCGKCSGSLKQYKLMESV</sequence>
<feature type="binding site" evidence="4">
    <location>
        <position position="71"/>
    </location>
    <ligand>
        <name>Zn(2+)</name>
        <dbReference type="ChEBI" id="CHEBI:29105"/>
    </ligand>
</feature>
<dbReference type="Pfam" id="PF17283">
    <property type="entry name" value="Zn_ribbon_SprT"/>
    <property type="match status" value="1"/>
</dbReference>
<dbReference type="GO" id="GO:0008270">
    <property type="term" value="F:zinc ion binding"/>
    <property type="evidence" value="ECO:0007669"/>
    <property type="project" value="UniProtKB-UniRule"/>
</dbReference>
<proteinExistence type="inferred from homology"/>
<gene>
    <name evidence="6" type="ORF">J41TS12_45090</name>
</gene>
<dbReference type="Proteomes" id="UP000681162">
    <property type="component" value="Unassembled WGS sequence"/>
</dbReference>
<dbReference type="InterPro" id="IPR006640">
    <property type="entry name" value="SprT-like_domain"/>
</dbReference>
<keyword evidence="2 4" id="KW-0479">Metal-binding</keyword>
<evidence type="ECO:0000256" key="1">
    <source>
        <dbReference type="ARBA" id="ARBA00022490"/>
    </source>
</evidence>
<comment type="cofactor">
    <cofactor evidence="4">
        <name>Zn(2+)</name>
        <dbReference type="ChEBI" id="CHEBI:29105"/>
    </cofactor>
    <text evidence="4">Binds 1 zinc ion.</text>
</comment>
<dbReference type="NCBIfam" id="NF003339">
    <property type="entry name" value="PRK04351.1"/>
    <property type="match status" value="1"/>
</dbReference>
<dbReference type="AlphaFoldDB" id="A0A919XZW3"/>
<dbReference type="SMART" id="SM00731">
    <property type="entry name" value="SprT"/>
    <property type="match status" value="1"/>
</dbReference>
<feature type="domain" description="SprT-like" evidence="5">
    <location>
        <begin position="4"/>
        <end position="151"/>
    </location>
</feature>
<keyword evidence="1 4" id="KW-0963">Cytoplasm</keyword>
<evidence type="ECO:0000256" key="4">
    <source>
        <dbReference type="HAMAP-Rule" id="MF_00745"/>
    </source>
</evidence>
<comment type="caution">
    <text evidence="6">The sequence shown here is derived from an EMBL/GenBank/DDBJ whole genome shotgun (WGS) entry which is preliminary data.</text>
</comment>
<evidence type="ECO:0000313" key="7">
    <source>
        <dbReference type="Proteomes" id="UP000681162"/>
    </source>
</evidence>
<evidence type="ECO:0000313" key="6">
    <source>
        <dbReference type="EMBL" id="GIO39648.1"/>
    </source>
</evidence>
<comment type="subcellular location">
    <subcellularLocation>
        <location evidence="4">Cytoplasm</location>
    </subcellularLocation>
</comment>
<evidence type="ECO:0000256" key="2">
    <source>
        <dbReference type="ARBA" id="ARBA00022723"/>
    </source>
</evidence>
<dbReference type="InterPro" id="IPR035240">
    <property type="entry name" value="SprT_Zn_ribbon"/>
</dbReference>
<name>A0A919XZW3_9BACL</name>
<organism evidence="6 7">
    <name type="scientific">Paenibacillus antibioticophila</name>
    <dbReference type="NCBI Taxonomy" id="1274374"/>
    <lineage>
        <taxon>Bacteria</taxon>
        <taxon>Bacillati</taxon>
        <taxon>Bacillota</taxon>
        <taxon>Bacilli</taxon>
        <taxon>Bacillales</taxon>
        <taxon>Paenibacillaceae</taxon>
        <taxon>Paenibacillus</taxon>
    </lineage>
</organism>
<dbReference type="GO" id="GO:0006950">
    <property type="term" value="P:response to stress"/>
    <property type="evidence" value="ECO:0007669"/>
    <property type="project" value="UniProtKB-ARBA"/>
</dbReference>